<dbReference type="AlphaFoldDB" id="W2TF43"/>
<organism evidence="1 2">
    <name type="scientific">Necator americanus</name>
    <name type="common">Human hookworm</name>
    <dbReference type="NCBI Taxonomy" id="51031"/>
    <lineage>
        <taxon>Eukaryota</taxon>
        <taxon>Metazoa</taxon>
        <taxon>Ecdysozoa</taxon>
        <taxon>Nematoda</taxon>
        <taxon>Chromadorea</taxon>
        <taxon>Rhabditida</taxon>
        <taxon>Rhabditina</taxon>
        <taxon>Rhabditomorpha</taxon>
        <taxon>Strongyloidea</taxon>
        <taxon>Ancylostomatidae</taxon>
        <taxon>Bunostominae</taxon>
        <taxon>Necator</taxon>
    </lineage>
</organism>
<evidence type="ECO:0000313" key="1">
    <source>
        <dbReference type="EMBL" id="ETN80675.1"/>
    </source>
</evidence>
<evidence type="ECO:0000313" key="2">
    <source>
        <dbReference type="Proteomes" id="UP000053676"/>
    </source>
</evidence>
<gene>
    <name evidence="1" type="ORF">NECAME_09035</name>
</gene>
<dbReference type="Proteomes" id="UP000053676">
    <property type="component" value="Unassembled WGS sequence"/>
</dbReference>
<protein>
    <submittedName>
        <fullName evidence="1">Uncharacterized protein</fullName>
    </submittedName>
</protein>
<reference evidence="2" key="1">
    <citation type="journal article" date="2014" name="Nat. Genet.">
        <title>Genome of the human hookworm Necator americanus.</title>
        <authorList>
            <person name="Tang Y.T."/>
            <person name="Gao X."/>
            <person name="Rosa B.A."/>
            <person name="Abubucker S."/>
            <person name="Hallsworth-Pepin K."/>
            <person name="Martin J."/>
            <person name="Tyagi R."/>
            <person name="Heizer E."/>
            <person name="Zhang X."/>
            <person name="Bhonagiri-Palsikar V."/>
            <person name="Minx P."/>
            <person name="Warren W.C."/>
            <person name="Wang Q."/>
            <person name="Zhan B."/>
            <person name="Hotez P.J."/>
            <person name="Sternberg P.W."/>
            <person name="Dougall A."/>
            <person name="Gaze S.T."/>
            <person name="Mulvenna J."/>
            <person name="Sotillo J."/>
            <person name="Ranganathan S."/>
            <person name="Rabelo E.M."/>
            <person name="Wilson R.K."/>
            <person name="Felgner P.L."/>
            <person name="Bethony J."/>
            <person name="Hawdon J.M."/>
            <person name="Gasser R.B."/>
            <person name="Loukas A."/>
            <person name="Mitreva M."/>
        </authorList>
    </citation>
    <scope>NUCLEOTIDE SEQUENCE [LARGE SCALE GENOMIC DNA]</scope>
</reference>
<accession>W2TF43</accession>
<keyword evidence="2" id="KW-1185">Reference proteome</keyword>
<name>W2TF43_NECAM</name>
<proteinExistence type="predicted"/>
<dbReference type="OrthoDB" id="5789697at2759"/>
<dbReference type="KEGG" id="nai:NECAME_09035"/>
<dbReference type="EMBL" id="KI659008">
    <property type="protein sequence ID" value="ETN80675.1"/>
    <property type="molecule type" value="Genomic_DNA"/>
</dbReference>
<sequence length="62" mass="6655">MGPCMSPPCRPILICLHDEFNACEAMVCPPSQRCVADPAPKCVKYIPTVSSVIGRGQLATNH</sequence>